<evidence type="ECO:0000313" key="3">
    <source>
        <dbReference type="Proteomes" id="UP000265618"/>
    </source>
</evidence>
<feature type="compositionally biased region" description="Low complexity" evidence="1">
    <location>
        <begin position="534"/>
        <end position="547"/>
    </location>
</feature>
<feature type="compositionally biased region" description="Gly residues" evidence="1">
    <location>
        <begin position="270"/>
        <end position="286"/>
    </location>
</feature>
<feature type="compositionally biased region" description="Acidic residues" evidence="1">
    <location>
        <begin position="137"/>
        <end position="147"/>
    </location>
</feature>
<feature type="compositionally biased region" description="Low complexity" evidence="1">
    <location>
        <begin position="558"/>
        <end position="570"/>
    </location>
</feature>
<feature type="compositionally biased region" description="Low complexity" evidence="1">
    <location>
        <begin position="322"/>
        <end position="335"/>
    </location>
</feature>
<feature type="compositionally biased region" description="Basic and acidic residues" evidence="1">
    <location>
        <begin position="148"/>
        <end position="208"/>
    </location>
</feature>
<gene>
    <name evidence="2" type="ORF">KIPB_001646</name>
</gene>
<feature type="compositionally biased region" description="Basic and acidic residues" evidence="1">
    <location>
        <begin position="349"/>
        <end position="361"/>
    </location>
</feature>
<feature type="region of interest" description="Disordered" evidence="1">
    <location>
        <begin position="77"/>
        <end position="597"/>
    </location>
</feature>
<feature type="compositionally biased region" description="Pro residues" evidence="1">
    <location>
        <begin position="548"/>
        <end position="557"/>
    </location>
</feature>
<dbReference type="AlphaFoldDB" id="A0A9K3GFN1"/>
<organism evidence="2 3">
    <name type="scientific">Kipferlia bialata</name>
    <dbReference type="NCBI Taxonomy" id="797122"/>
    <lineage>
        <taxon>Eukaryota</taxon>
        <taxon>Metamonada</taxon>
        <taxon>Carpediemonas-like organisms</taxon>
        <taxon>Kipferlia</taxon>
    </lineage>
</organism>
<dbReference type="EMBL" id="BDIP01000242">
    <property type="protein sequence ID" value="GIQ80790.1"/>
    <property type="molecule type" value="Genomic_DNA"/>
</dbReference>
<feature type="compositionally biased region" description="Polar residues" evidence="1">
    <location>
        <begin position="116"/>
        <end position="125"/>
    </location>
</feature>
<dbReference type="Proteomes" id="UP000265618">
    <property type="component" value="Unassembled WGS sequence"/>
</dbReference>
<feature type="compositionally biased region" description="Low complexity" evidence="1">
    <location>
        <begin position="511"/>
        <end position="527"/>
    </location>
</feature>
<feature type="compositionally biased region" description="Low complexity" evidence="1">
    <location>
        <begin position="415"/>
        <end position="456"/>
    </location>
</feature>
<reference evidence="2 3" key="1">
    <citation type="journal article" date="2018" name="PLoS ONE">
        <title>The draft genome of Kipferlia bialata reveals reductive genome evolution in fornicate parasites.</title>
        <authorList>
            <person name="Tanifuji G."/>
            <person name="Takabayashi S."/>
            <person name="Kume K."/>
            <person name="Takagi M."/>
            <person name="Nakayama T."/>
            <person name="Kamikawa R."/>
            <person name="Inagaki Y."/>
            <person name="Hashimoto T."/>
        </authorList>
    </citation>
    <scope>NUCLEOTIDE SEQUENCE [LARGE SCALE GENOMIC DNA]</scope>
    <source>
        <strain evidence="2">NY0173</strain>
    </source>
</reference>
<feature type="compositionally biased region" description="Basic and acidic residues" evidence="1">
    <location>
        <begin position="482"/>
        <end position="495"/>
    </location>
</feature>
<proteinExistence type="predicted"/>
<comment type="caution">
    <text evidence="2">The sequence shown here is derived from an EMBL/GenBank/DDBJ whole genome shotgun (WGS) entry which is preliminary data.</text>
</comment>
<sequence length="597" mass="63335">AHEIQTQSLHTIPDLESGAILSPPCSPLVQKGGEGEREEEEEEETGTDLANDLRLYRGRLQKLKGWLTMGDDLGDMPVMPLSATERGRGRDAEAEGEREADTASKGADLPPAVSMPSLNLSTSIPKGSLAVKVARDEEGEGQADGETEGERERVDQMRQMMERDAMTRSRDRPPRREREREAERETPSRDRHSVQPEPRPEMERERETSSVPPPPVSSAPVSRPPPPEAPVLVLDTAVSGEGAPSPLGSTPSVCARDTRAAPQRRAPPTGGMGMGMSGGVGGGGMGLLLVPDTPVLRHSTSSSTHTAGAPLGSARHRPPRATPSSTGSSAPSARPYAMGRSMSMGAQPGRERERESGRRESAALSRGPSPSSHMPPAYPPHTTMHSGGMHATQGERERERMSATGPVQRRHSYSHSHSQSQPRSMSRASVNDTSPASLSMSSLVSDTVIGGTVYGVVEREGEEAEAVPRTEASSTGNGHLSSDMRDETGIDERYSVVRSPTGVRQRRTREPNLSARAPAPASSLSFSLPPPAPASALGSGPLSARRTPSPPSDPPGPHSRSGVVVSVPVSQDGMVLGERGEGPRGRRAPRPPPSLFM</sequence>
<keyword evidence="3" id="KW-1185">Reference proteome</keyword>
<feature type="compositionally biased region" description="Pro residues" evidence="1">
    <location>
        <begin position="211"/>
        <end position="229"/>
    </location>
</feature>
<protein>
    <submittedName>
        <fullName evidence="2">Uncharacterized protein</fullName>
    </submittedName>
</protein>
<feature type="region of interest" description="Disordered" evidence="1">
    <location>
        <begin position="1"/>
        <end position="50"/>
    </location>
</feature>
<name>A0A9K3GFN1_9EUKA</name>
<feature type="compositionally biased region" description="Acidic residues" evidence="1">
    <location>
        <begin position="36"/>
        <end position="46"/>
    </location>
</feature>
<feature type="compositionally biased region" description="Polar residues" evidence="1">
    <location>
        <begin position="471"/>
        <end position="480"/>
    </location>
</feature>
<feature type="non-terminal residue" evidence="2">
    <location>
        <position position="1"/>
    </location>
</feature>
<feature type="compositionally biased region" description="Polar residues" evidence="1">
    <location>
        <begin position="1"/>
        <end position="10"/>
    </location>
</feature>
<evidence type="ECO:0000313" key="2">
    <source>
        <dbReference type="EMBL" id="GIQ80790.1"/>
    </source>
</evidence>
<accession>A0A9K3GFN1</accession>
<evidence type="ECO:0000256" key="1">
    <source>
        <dbReference type="SAM" id="MobiDB-lite"/>
    </source>
</evidence>
<feature type="compositionally biased region" description="Basic and acidic residues" evidence="1">
    <location>
        <begin position="85"/>
        <end position="102"/>
    </location>
</feature>